<organism evidence="1">
    <name type="scientific">Fusarium oxysporum (strain Fo5176)</name>
    <name type="common">Fusarium vascular wilt</name>
    <dbReference type="NCBI Taxonomy" id="660025"/>
    <lineage>
        <taxon>Eukaryota</taxon>
        <taxon>Fungi</taxon>
        <taxon>Dikarya</taxon>
        <taxon>Ascomycota</taxon>
        <taxon>Pezizomycotina</taxon>
        <taxon>Sordariomycetes</taxon>
        <taxon>Hypocreomycetidae</taxon>
        <taxon>Hypocreales</taxon>
        <taxon>Nectriaceae</taxon>
        <taxon>Fusarium</taxon>
        <taxon>Fusarium oxysporum species complex</taxon>
    </lineage>
</organism>
<reference evidence="1" key="1">
    <citation type="journal article" date="2012" name="Mol. Plant Microbe Interact.">
        <title>A highly conserved effector in Fusarium oxysporum is required for full virulence on Arabidopsis.</title>
        <authorList>
            <person name="Thatcher L.F."/>
            <person name="Gardiner D.M."/>
            <person name="Kazan K."/>
            <person name="Manners J."/>
        </authorList>
    </citation>
    <scope>NUCLEOTIDE SEQUENCE [LARGE SCALE GENOMIC DNA]</scope>
    <source>
        <strain evidence="1">Fo5176</strain>
    </source>
</reference>
<comment type="caution">
    <text evidence="1">The sequence shown here is derived from an EMBL/GenBank/DDBJ whole genome shotgun (WGS) entry which is preliminary data.</text>
</comment>
<protein>
    <submittedName>
        <fullName evidence="1">Uncharacterized protein</fullName>
    </submittedName>
</protein>
<evidence type="ECO:0000313" key="1">
    <source>
        <dbReference type="EMBL" id="EGU72353.1"/>
    </source>
</evidence>
<name>F9GEQ4_FUSOF</name>
<accession>F9GEQ4</accession>
<dbReference type="AlphaFoldDB" id="F9GEQ4"/>
<proteinExistence type="predicted"/>
<gene>
    <name evidence="1" type="ORF">FOXB_17138</name>
</gene>
<dbReference type="EMBL" id="AFQF01006506">
    <property type="protein sequence ID" value="EGU72353.1"/>
    <property type="molecule type" value="Genomic_DNA"/>
</dbReference>
<sequence length="16" mass="1762">MSGSNLYCSLNCSLRN</sequence>